<dbReference type="PANTHER" id="PTHR20855">
    <property type="entry name" value="ADIPOR/PROGESTIN RECEPTOR-RELATED"/>
    <property type="match status" value="1"/>
</dbReference>
<feature type="binding site" evidence="5">
    <location>
        <position position="336"/>
    </location>
    <ligand>
        <name>Zn(2+)</name>
        <dbReference type="ChEBI" id="CHEBI:29105"/>
    </ligand>
</feature>
<reference evidence="8" key="1">
    <citation type="journal article" date="2020" name="Plant Biotechnol. J.">
        <title>The pomegranate (Punica granatum L.) draft genome dissects genetic divergence between soft- and hard-seeded cultivars.</title>
        <authorList>
            <person name="Luo X."/>
            <person name="Li H."/>
            <person name="Wu Z."/>
            <person name="Yao W."/>
            <person name="Zhao P."/>
            <person name="Cao D."/>
            <person name="Yu H."/>
            <person name="Li K."/>
            <person name="Poudel K."/>
            <person name="Zhao D."/>
            <person name="Zhang F."/>
            <person name="Xia X."/>
            <person name="Chen L."/>
            <person name="Wang Q."/>
            <person name="Jing D."/>
            <person name="Cao S."/>
        </authorList>
    </citation>
    <scope>NUCLEOTIDE SEQUENCE [LARGE SCALE GENOMIC DNA]</scope>
    <source>
        <strain evidence="8">cv. Tunisia</strain>
    </source>
</reference>
<feature type="region of interest" description="Disordered" evidence="6">
    <location>
        <begin position="1"/>
        <end position="33"/>
    </location>
</feature>
<dbReference type="PANTHER" id="PTHR20855:SF100">
    <property type="entry name" value="HEPTAHELICAL TRANSMEMBRANE PROTEIN 2"/>
    <property type="match status" value="1"/>
</dbReference>
<gene>
    <name evidence="9" type="primary">LOC116200054</name>
</gene>
<keyword evidence="3 7" id="KW-1133">Transmembrane helix</keyword>
<keyword evidence="4 7" id="KW-0472">Membrane</keyword>
<feature type="transmembrane region" description="Helical" evidence="7">
    <location>
        <begin position="334"/>
        <end position="354"/>
    </location>
</feature>
<feature type="binding site" evidence="5">
    <location>
        <position position="187"/>
    </location>
    <ligand>
        <name>Zn(2+)</name>
        <dbReference type="ChEBI" id="CHEBI:29105"/>
    </ligand>
</feature>
<evidence type="ECO:0000256" key="6">
    <source>
        <dbReference type="SAM" id="MobiDB-lite"/>
    </source>
</evidence>
<dbReference type="InterPro" id="IPR004254">
    <property type="entry name" value="AdipoR/HlyIII-related"/>
</dbReference>
<dbReference type="GO" id="GO:0009725">
    <property type="term" value="P:response to hormone"/>
    <property type="evidence" value="ECO:0007669"/>
    <property type="project" value="UniProtKB-ARBA"/>
</dbReference>
<dbReference type="OrthoDB" id="529367at2759"/>
<feature type="transmembrane region" description="Helical" evidence="7">
    <location>
        <begin position="231"/>
        <end position="254"/>
    </location>
</feature>
<reference evidence="9" key="2">
    <citation type="submission" date="2025-08" db="UniProtKB">
        <authorList>
            <consortium name="RefSeq"/>
        </authorList>
    </citation>
    <scope>IDENTIFICATION</scope>
    <source>
        <tissue evidence="9">Leaf</tissue>
    </source>
</reference>
<dbReference type="GO" id="GO:0009744">
    <property type="term" value="P:response to sucrose"/>
    <property type="evidence" value="ECO:0007669"/>
    <property type="project" value="UniProtKB-ARBA"/>
</dbReference>
<feature type="compositionally biased region" description="Basic and acidic residues" evidence="6">
    <location>
        <begin position="20"/>
        <end position="33"/>
    </location>
</feature>
<evidence type="ECO:0000313" key="9">
    <source>
        <dbReference type="RefSeq" id="XP_031386582.1"/>
    </source>
</evidence>
<name>A0A6P8CQ69_PUNGR</name>
<dbReference type="GeneID" id="116200054"/>
<organism evidence="8 9">
    <name type="scientific">Punica granatum</name>
    <name type="common">Pomegranate</name>
    <dbReference type="NCBI Taxonomy" id="22663"/>
    <lineage>
        <taxon>Eukaryota</taxon>
        <taxon>Viridiplantae</taxon>
        <taxon>Streptophyta</taxon>
        <taxon>Embryophyta</taxon>
        <taxon>Tracheophyta</taxon>
        <taxon>Spermatophyta</taxon>
        <taxon>Magnoliopsida</taxon>
        <taxon>eudicotyledons</taxon>
        <taxon>Gunneridae</taxon>
        <taxon>Pentapetalae</taxon>
        <taxon>rosids</taxon>
        <taxon>malvids</taxon>
        <taxon>Myrtales</taxon>
        <taxon>Lythraceae</taxon>
        <taxon>Punica</taxon>
    </lineage>
</organism>
<evidence type="ECO:0000256" key="1">
    <source>
        <dbReference type="ARBA" id="ARBA00004141"/>
    </source>
</evidence>
<dbReference type="Pfam" id="PF03006">
    <property type="entry name" value="HlyIII"/>
    <property type="match status" value="1"/>
</dbReference>
<comment type="subcellular location">
    <subcellularLocation>
        <location evidence="1">Membrane</location>
        <topology evidence="1">Multi-pass membrane protein</topology>
    </subcellularLocation>
</comment>
<dbReference type="GO" id="GO:0016020">
    <property type="term" value="C:membrane"/>
    <property type="evidence" value="ECO:0007669"/>
    <property type="project" value="UniProtKB-SubCell"/>
</dbReference>
<feature type="transmembrane region" description="Helical" evidence="7">
    <location>
        <begin position="292"/>
        <end position="313"/>
    </location>
</feature>
<feature type="transmembrane region" description="Helical" evidence="7">
    <location>
        <begin position="266"/>
        <end position="286"/>
    </location>
</feature>
<feature type="transmembrane region" description="Helical" evidence="7">
    <location>
        <begin position="169"/>
        <end position="191"/>
    </location>
</feature>
<evidence type="ECO:0000256" key="4">
    <source>
        <dbReference type="ARBA" id="ARBA00023136"/>
    </source>
</evidence>
<dbReference type="GO" id="GO:0046872">
    <property type="term" value="F:metal ion binding"/>
    <property type="evidence" value="ECO:0007669"/>
    <property type="project" value="UniProtKB-KW"/>
</dbReference>
<feature type="binding site" evidence="5">
    <location>
        <position position="332"/>
    </location>
    <ligand>
        <name>Zn(2+)</name>
        <dbReference type="ChEBI" id="CHEBI:29105"/>
    </ligand>
</feature>
<dbReference type="RefSeq" id="XP_031386582.1">
    <property type="nucleotide sequence ID" value="XM_031530722.1"/>
</dbReference>
<evidence type="ECO:0000256" key="3">
    <source>
        <dbReference type="ARBA" id="ARBA00022989"/>
    </source>
</evidence>
<feature type="transmembrane region" description="Helical" evidence="7">
    <location>
        <begin position="203"/>
        <end position="225"/>
    </location>
</feature>
<accession>A0A6P8CQ69</accession>
<evidence type="ECO:0000256" key="5">
    <source>
        <dbReference type="PIRSR" id="PIRSR604254-1"/>
    </source>
</evidence>
<keyword evidence="2 7" id="KW-0812">Transmembrane</keyword>
<protein>
    <submittedName>
        <fullName evidence="9">Heptahelical transmembrane protein 3</fullName>
    </submittedName>
</protein>
<keyword evidence="8" id="KW-1185">Reference proteome</keyword>
<dbReference type="Proteomes" id="UP000515151">
    <property type="component" value="Chromosome 3"/>
</dbReference>
<evidence type="ECO:0000256" key="2">
    <source>
        <dbReference type="ARBA" id="ARBA00022692"/>
    </source>
</evidence>
<dbReference type="GO" id="GO:0038023">
    <property type="term" value="F:signaling receptor activity"/>
    <property type="evidence" value="ECO:0007669"/>
    <property type="project" value="TreeGrafter"/>
</dbReference>
<evidence type="ECO:0000256" key="7">
    <source>
        <dbReference type="SAM" id="Phobius"/>
    </source>
</evidence>
<keyword evidence="5" id="KW-0479">Metal-binding</keyword>
<sequence length="366" mass="41653">MSFDDQDRKRRRRAGGKAKQMIERVDSEEKGKKEGNKFERKLVKFKDLPEYMKDNEYILDYYRCEWPLKDAILSLFSWHNETLNVWTHLGGFFIFVTLTAMSLTEKTGIRGILRSFTRGTVPAPLMTMIKDMNVSSANVLNDSHSRQMHHPSILHLNENEGDNIPGWPWYVFLAGAMTCLICSSLSHLLASHSKRFHHFFWRLDYAGISVMIVSSFFAPIYYAFFCHPHSRFFYLSTISILGVLVVFTLLSPALSTPKFRTFRARLFLAMGFSGVIPAAHAVVAHWQDPQIFVALGYELLMGLLYAAGAGFYVSRVPEKWRPGAFDIAGHSHQIFHVFVVGGALAHCAATLVVLDFRLRSPVCAPY</sequence>
<keyword evidence="5" id="KW-0862">Zinc</keyword>
<evidence type="ECO:0000313" key="8">
    <source>
        <dbReference type="Proteomes" id="UP000515151"/>
    </source>
</evidence>
<proteinExistence type="predicted"/>
<dbReference type="AlphaFoldDB" id="A0A6P8CQ69"/>